<sequence>MLKSLASKLLTLALAATLLVAAQTPVQAAKSLIIATATTGGTYYPVGVAIGTLISVKLASSDGITATAINSAGSGENVQMLKNNECDLAILQGLYGAEAYHGKGSYAGDPMQKMAGITMLWQNVEHFALLSKYAKTGTAADLKGLNEKFSIGKRGSGTEGSGRVILGALGIEPDKDFTTEYLGYNPSVDAMQDGRIAGGNIPAGVPVSAITQMYAMLGDKGTVLDFTDEQLAAINGDVELWTRFVIPPDTYPGQKKPINTIAQPNLLVASSELDEETVYKITKTIYENLPFLNNIHGATKAMALEKAIGGMPMPLHPGAVKYYQEAGVKIPEKLLPKK</sequence>
<keyword evidence="1" id="KW-0732">Signal</keyword>
<evidence type="ECO:0000313" key="2">
    <source>
        <dbReference type="EMBL" id="BCR06673.1"/>
    </source>
</evidence>
<accession>A0ABM8I160</accession>
<dbReference type="EMBL" id="AP024355">
    <property type="protein sequence ID" value="BCR06673.1"/>
    <property type="molecule type" value="Genomic_DNA"/>
</dbReference>
<feature type="chain" id="PRO_5045591514" evidence="1">
    <location>
        <begin position="29"/>
        <end position="338"/>
    </location>
</feature>
<dbReference type="SUPFAM" id="SSF53850">
    <property type="entry name" value="Periplasmic binding protein-like II"/>
    <property type="match status" value="1"/>
</dbReference>
<reference evidence="2 3" key="2">
    <citation type="journal article" date="2021" name="Int. J. Syst. Evol. Microbiol.">
        <title>Isolation and Polyphasic Characterization of Desulfuromonas versatilis sp. Nov., an Electrogenic Bacteria Capable of Versatile Metabolism Isolated from a Graphene Oxide-Reducing Enrichment Culture.</title>
        <authorList>
            <person name="Xie L."/>
            <person name="Yoshida N."/>
            <person name="Ishii S."/>
            <person name="Meng L."/>
        </authorList>
    </citation>
    <scope>NUCLEOTIDE SEQUENCE [LARGE SCALE GENOMIC DNA]</scope>
    <source>
        <strain evidence="2 3">NIT-T3</strain>
    </source>
</reference>
<dbReference type="NCBIfam" id="TIGR02122">
    <property type="entry name" value="TRAP_TAXI"/>
    <property type="match status" value="1"/>
</dbReference>
<name>A0ABM8I160_9BACT</name>
<proteinExistence type="predicted"/>
<dbReference type="RefSeq" id="WP_221250057.1">
    <property type="nucleotide sequence ID" value="NZ_AP024355.1"/>
</dbReference>
<evidence type="ECO:0000256" key="1">
    <source>
        <dbReference type="SAM" id="SignalP"/>
    </source>
</evidence>
<dbReference type="InterPro" id="IPR011852">
    <property type="entry name" value="TRAP_TAXI"/>
</dbReference>
<keyword evidence="3" id="KW-1185">Reference proteome</keyword>
<protein>
    <submittedName>
        <fullName evidence="2">C4-dicarboxylate ABC transporter substrate-binding protein</fullName>
    </submittedName>
</protein>
<dbReference type="PANTHER" id="PTHR42941:SF1">
    <property type="entry name" value="SLL1037 PROTEIN"/>
    <property type="match status" value="1"/>
</dbReference>
<gene>
    <name evidence="2" type="ORF">DESUT3_37420</name>
</gene>
<dbReference type="Pfam" id="PF16868">
    <property type="entry name" value="NMT1_3"/>
    <property type="match status" value="1"/>
</dbReference>
<dbReference type="Proteomes" id="UP001319827">
    <property type="component" value="Chromosome"/>
</dbReference>
<feature type="signal peptide" evidence="1">
    <location>
        <begin position="1"/>
        <end position="28"/>
    </location>
</feature>
<dbReference type="Gene3D" id="3.40.190.10">
    <property type="entry name" value="Periplasmic binding protein-like II"/>
    <property type="match status" value="2"/>
</dbReference>
<reference evidence="2 3" key="1">
    <citation type="journal article" date="2016" name="C (Basel)">
        <title>Selective Growth of and Electricity Production by Marine Exoelectrogenic Bacteria in Self-Aggregated Hydrogel of Microbially Reduced Graphene Oxide.</title>
        <authorList>
            <person name="Yoshida N."/>
            <person name="Goto Y."/>
            <person name="Miyata Y."/>
        </authorList>
    </citation>
    <scope>NUCLEOTIDE SEQUENCE [LARGE SCALE GENOMIC DNA]</scope>
    <source>
        <strain evidence="2 3">NIT-T3</strain>
    </source>
</reference>
<evidence type="ECO:0000313" key="3">
    <source>
        <dbReference type="Proteomes" id="UP001319827"/>
    </source>
</evidence>
<dbReference type="CDD" id="cd13520">
    <property type="entry name" value="PBP2_TAXI_TRAP"/>
    <property type="match status" value="1"/>
</dbReference>
<dbReference type="PANTHER" id="PTHR42941">
    <property type="entry name" value="SLL1037 PROTEIN"/>
    <property type="match status" value="1"/>
</dbReference>
<organism evidence="2 3">
    <name type="scientific">Desulfuromonas versatilis</name>
    <dbReference type="NCBI Taxonomy" id="2802975"/>
    <lineage>
        <taxon>Bacteria</taxon>
        <taxon>Pseudomonadati</taxon>
        <taxon>Thermodesulfobacteriota</taxon>
        <taxon>Desulfuromonadia</taxon>
        <taxon>Desulfuromonadales</taxon>
        <taxon>Desulfuromonadaceae</taxon>
        <taxon>Desulfuromonas</taxon>
    </lineage>
</organism>